<gene>
    <name evidence="1" type="ORF">LCY76_23630</name>
</gene>
<dbReference type="InterPro" id="IPR046060">
    <property type="entry name" value="DUF6018"/>
</dbReference>
<evidence type="ECO:0000313" key="1">
    <source>
        <dbReference type="EMBL" id="MCK6259564.1"/>
    </source>
</evidence>
<evidence type="ECO:0000313" key="2">
    <source>
        <dbReference type="Proteomes" id="UP001139011"/>
    </source>
</evidence>
<protein>
    <submittedName>
        <fullName evidence="1">DUF6018 family natural product bioysynthesis protein</fullName>
    </submittedName>
</protein>
<accession>A0A9X1XEX5</accession>
<dbReference type="EMBL" id="JAIWJX010000004">
    <property type="protein sequence ID" value="MCK6259564.1"/>
    <property type="molecule type" value="Genomic_DNA"/>
</dbReference>
<organism evidence="1 2">
    <name type="scientific">Fictibacillus marinisediminis</name>
    <dbReference type="NCBI Taxonomy" id="2878389"/>
    <lineage>
        <taxon>Bacteria</taxon>
        <taxon>Bacillati</taxon>
        <taxon>Bacillota</taxon>
        <taxon>Bacilli</taxon>
        <taxon>Bacillales</taxon>
        <taxon>Fictibacillaceae</taxon>
        <taxon>Fictibacillus</taxon>
    </lineage>
</organism>
<proteinExistence type="predicted"/>
<sequence>MFKKMINRRKFVDARDIKTGKVYQFDCRTSDYVRAFREAYTFVKSLEKELDTTLVWRFKGEELYRFGADAYIPVTLTMKLRSFFNDLFELGA</sequence>
<dbReference type="AlphaFoldDB" id="A0A9X1XEX5"/>
<dbReference type="RefSeq" id="WP_248254927.1">
    <property type="nucleotide sequence ID" value="NZ_JAIWJX010000004.1"/>
</dbReference>
<dbReference type="Proteomes" id="UP001139011">
    <property type="component" value="Unassembled WGS sequence"/>
</dbReference>
<dbReference type="Pfam" id="PF19482">
    <property type="entry name" value="DUF6018"/>
    <property type="match status" value="1"/>
</dbReference>
<reference evidence="1" key="1">
    <citation type="submission" date="2021-09" db="EMBL/GenBank/DDBJ databases">
        <title>Genome analysis of Fictibacillus sp. KIGAM418 isolated from marine sediment.</title>
        <authorList>
            <person name="Seo M.-J."/>
            <person name="Cho E.-S."/>
            <person name="Hwang C.Y."/>
        </authorList>
    </citation>
    <scope>NUCLEOTIDE SEQUENCE</scope>
    <source>
        <strain evidence="1">KIGAM418</strain>
    </source>
</reference>
<comment type="caution">
    <text evidence="1">The sequence shown here is derived from an EMBL/GenBank/DDBJ whole genome shotgun (WGS) entry which is preliminary data.</text>
</comment>
<name>A0A9X1XEX5_9BACL</name>
<keyword evidence="2" id="KW-1185">Reference proteome</keyword>